<dbReference type="Gene3D" id="1.10.510.10">
    <property type="entry name" value="Transferase(Phosphotransferase) domain 1"/>
    <property type="match status" value="1"/>
</dbReference>
<dbReference type="InterPro" id="IPR008271">
    <property type="entry name" value="Ser/Thr_kinase_AS"/>
</dbReference>
<evidence type="ECO:0000256" key="2">
    <source>
        <dbReference type="ARBA" id="ARBA00022527"/>
    </source>
</evidence>
<reference evidence="17 18" key="1">
    <citation type="journal article" date="2024" name="G3 (Bethesda)">
        <title>Genome assembly of Hibiscus sabdariffa L. provides insights into metabolisms of medicinal natural products.</title>
        <authorList>
            <person name="Kim T."/>
        </authorList>
    </citation>
    <scope>NUCLEOTIDE SEQUENCE [LARGE SCALE GENOMIC DNA]</scope>
    <source>
        <strain evidence="17">TK-2024</strain>
        <tissue evidence="17">Old leaves</tissue>
    </source>
</reference>
<feature type="binding site" evidence="12">
    <location>
        <position position="529"/>
    </location>
    <ligand>
        <name>ATP</name>
        <dbReference type="ChEBI" id="CHEBI:30616"/>
    </ligand>
</feature>
<dbReference type="InterPro" id="IPR024788">
    <property type="entry name" value="Malectin-like_Carb-bd_dom"/>
</dbReference>
<dbReference type="PROSITE" id="PS00107">
    <property type="entry name" value="PROTEIN_KINASE_ATP"/>
    <property type="match status" value="1"/>
</dbReference>
<comment type="subcellular location">
    <subcellularLocation>
        <location evidence="1">Membrane</location>
        <topology evidence="1">Single-pass type I membrane protein</topology>
    </subcellularLocation>
</comment>
<dbReference type="CDD" id="cd14066">
    <property type="entry name" value="STKc_IRAK"/>
    <property type="match status" value="1"/>
</dbReference>
<keyword evidence="3" id="KW-0808">Transferase</keyword>
<keyword evidence="7" id="KW-0418">Kinase</keyword>
<evidence type="ECO:0000256" key="3">
    <source>
        <dbReference type="ARBA" id="ARBA00022679"/>
    </source>
</evidence>
<accession>A0ABR2RJC4</accession>
<dbReference type="PANTHER" id="PTHR27003">
    <property type="entry name" value="OS07G0166700 PROTEIN"/>
    <property type="match status" value="1"/>
</dbReference>
<dbReference type="InterPro" id="IPR000719">
    <property type="entry name" value="Prot_kinase_dom"/>
</dbReference>
<dbReference type="EMBL" id="JBBPBN010000022">
    <property type="protein sequence ID" value="KAK9012919.1"/>
    <property type="molecule type" value="Genomic_DNA"/>
</dbReference>
<keyword evidence="8 12" id="KW-0067">ATP-binding</keyword>
<keyword evidence="9 14" id="KW-1133">Transmembrane helix</keyword>
<dbReference type="InterPro" id="IPR001245">
    <property type="entry name" value="Ser-Thr/Tyr_kinase_cat_dom"/>
</dbReference>
<evidence type="ECO:0000256" key="6">
    <source>
        <dbReference type="ARBA" id="ARBA00022741"/>
    </source>
</evidence>
<dbReference type="SMART" id="SM00220">
    <property type="entry name" value="S_TKc"/>
    <property type="match status" value="1"/>
</dbReference>
<feature type="transmembrane region" description="Helical" evidence="14">
    <location>
        <begin position="417"/>
        <end position="441"/>
    </location>
</feature>
<keyword evidence="10 14" id="KW-0472">Membrane</keyword>
<proteinExistence type="predicted"/>
<sequence>MANLRFLTFALLPLFLLQLYPVLVLSEPYVFPDKYYINCGSDSSETQLGVRKFVGDENPNSFSVARGKPITDTTQQSSSGSVLYQTARFSSDPFSYELDDISDKGLHVLRLHFYPFAHLGDALFSVTASSKSLLSNFSVRNSTSFPVIKDFLVPISSSKFKIYFNPANQSLAFVNAIEVFLVPNLKDNRTHLSPAGSMGLYQGLPSQLLRTVHRVAFGSQPQSISDPTAVASEWVADSDYMVVGNWATNCSYQQTVRLLYDDEFLQGNEIYNAASQNFIPDGVYKTCKEVSLSGNQLNSLNITWHFNVSKNAQHFVRVHFCDILSTSANTVQFGLFIYNNFSQQINPYVYTTNLAAPFYLDFVVDSDESDFISVGVVAWVKSTVDHFAYLNGLEIMEFITEPALEPQISGTKKNTSVYIIVGSVAGFVVICFTLLVAFLLFKKRRKAKALEPMASYGTLPFGGASPYIGISSKSSNPPPVPNLNLKLKMPFAEILEATKNFDANFLIGEGGFGKVYKGTLRNGLKVAVKRSESKHGQGLPEFQTEVMILSKIRHRHLVSLIGYCDEGSEMILVYEFMEKGTLRDHLYKLQGNPERSSSLSLLSWKQRLEICIGAAKGLHYLHTGSDGGIIHRDVKSTNILLDEEYVAKVADFGLSKSGLLDPDGFSTGIKGSFGYLDPEYFRCLQFTEKSDVYSFGVVLLEVLCARPAIINSHRKEEINLAEWGMIWLNKGELEKIVDPSVASQINPNSLRKFSEIVEKCLRSIGASRPTMLDVCWDLEYTLQLQQTAVQREPHEDSAIDSSFNMSSIPFQRLPSNNYPVEKGDVPMEKDDGSDTTESGVFSQLRIDGGR</sequence>
<keyword evidence="11" id="KW-0325">Glycoprotein</keyword>
<feature type="region of interest" description="Disordered" evidence="13">
    <location>
        <begin position="815"/>
        <end position="850"/>
    </location>
</feature>
<feature type="chain" id="PRO_5045162581" description="Protein kinase domain-containing protein" evidence="15">
    <location>
        <begin position="27"/>
        <end position="850"/>
    </location>
</feature>
<evidence type="ECO:0000313" key="17">
    <source>
        <dbReference type="EMBL" id="KAK9012919.1"/>
    </source>
</evidence>
<feature type="compositionally biased region" description="Basic and acidic residues" evidence="13">
    <location>
        <begin position="821"/>
        <end position="832"/>
    </location>
</feature>
<keyword evidence="2" id="KW-0723">Serine/threonine-protein kinase</keyword>
<dbReference type="Proteomes" id="UP001396334">
    <property type="component" value="Unassembled WGS sequence"/>
</dbReference>
<dbReference type="Pfam" id="PF12819">
    <property type="entry name" value="Malectin_like"/>
    <property type="match status" value="1"/>
</dbReference>
<dbReference type="SUPFAM" id="SSF56112">
    <property type="entry name" value="Protein kinase-like (PK-like)"/>
    <property type="match status" value="1"/>
</dbReference>
<feature type="domain" description="Protein kinase" evidence="16">
    <location>
        <begin position="501"/>
        <end position="783"/>
    </location>
</feature>
<keyword evidence="4 14" id="KW-0812">Transmembrane</keyword>
<name>A0ABR2RJC4_9ROSI</name>
<dbReference type="PANTHER" id="PTHR27003:SF325">
    <property type="entry name" value="PROTEIN KINASE DOMAIN-CONTAINING PROTEIN"/>
    <property type="match status" value="1"/>
</dbReference>
<evidence type="ECO:0000256" key="9">
    <source>
        <dbReference type="ARBA" id="ARBA00022989"/>
    </source>
</evidence>
<evidence type="ECO:0000256" key="13">
    <source>
        <dbReference type="SAM" id="MobiDB-lite"/>
    </source>
</evidence>
<evidence type="ECO:0000313" key="18">
    <source>
        <dbReference type="Proteomes" id="UP001396334"/>
    </source>
</evidence>
<evidence type="ECO:0000256" key="14">
    <source>
        <dbReference type="SAM" id="Phobius"/>
    </source>
</evidence>
<dbReference type="PROSITE" id="PS50011">
    <property type="entry name" value="PROTEIN_KINASE_DOM"/>
    <property type="match status" value="1"/>
</dbReference>
<dbReference type="PROSITE" id="PS00108">
    <property type="entry name" value="PROTEIN_KINASE_ST"/>
    <property type="match status" value="1"/>
</dbReference>
<evidence type="ECO:0000256" key="1">
    <source>
        <dbReference type="ARBA" id="ARBA00004479"/>
    </source>
</evidence>
<evidence type="ECO:0000256" key="5">
    <source>
        <dbReference type="ARBA" id="ARBA00022729"/>
    </source>
</evidence>
<dbReference type="Gene3D" id="3.30.200.20">
    <property type="entry name" value="Phosphorylase Kinase, domain 1"/>
    <property type="match status" value="1"/>
</dbReference>
<evidence type="ECO:0000256" key="8">
    <source>
        <dbReference type="ARBA" id="ARBA00022840"/>
    </source>
</evidence>
<evidence type="ECO:0000259" key="16">
    <source>
        <dbReference type="PROSITE" id="PS50011"/>
    </source>
</evidence>
<feature type="signal peptide" evidence="15">
    <location>
        <begin position="1"/>
        <end position="26"/>
    </location>
</feature>
<keyword evidence="6 12" id="KW-0547">Nucleotide-binding</keyword>
<dbReference type="Pfam" id="PF07714">
    <property type="entry name" value="PK_Tyr_Ser-Thr"/>
    <property type="match status" value="1"/>
</dbReference>
<evidence type="ECO:0000256" key="7">
    <source>
        <dbReference type="ARBA" id="ARBA00022777"/>
    </source>
</evidence>
<evidence type="ECO:0000256" key="15">
    <source>
        <dbReference type="SAM" id="SignalP"/>
    </source>
</evidence>
<evidence type="ECO:0000256" key="10">
    <source>
        <dbReference type="ARBA" id="ARBA00023136"/>
    </source>
</evidence>
<protein>
    <recommendedName>
        <fullName evidence="16">Protein kinase domain-containing protein</fullName>
    </recommendedName>
</protein>
<organism evidence="17 18">
    <name type="scientific">Hibiscus sabdariffa</name>
    <name type="common">roselle</name>
    <dbReference type="NCBI Taxonomy" id="183260"/>
    <lineage>
        <taxon>Eukaryota</taxon>
        <taxon>Viridiplantae</taxon>
        <taxon>Streptophyta</taxon>
        <taxon>Embryophyta</taxon>
        <taxon>Tracheophyta</taxon>
        <taxon>Spermatophyta</taxon>
        <taxon>Magnoliopsida</taxon>
        <taxon>eudicotyledons</taxon>
        <taxon>Gunneridae</taxon>
        <taxon>Pentapetalae</taxon>
        <taxon>rosids</taxon>
        <taxon>malvids</taxon>
        <taxon>Malvales</taxon>
        <taxon>Malvaceae</taxon>
        <taxon>Malvoideae</taxon>
        <taxon>Hibiscus</taxon>
    </lineage>
</organism>
<dbReference type="InterPro" id="IPR011009">
    <property type="entry name" value="Kinase-like_dom_sf"/>
</dbReference>
<evidence type="ECO:0000256" key="4">
    <source>
        <dbReference type="ARBA" id="ARBA00022692"/>
    </source>
</evidence>
<gene>
    <name evidence="17" type="ORF">V6N11_040949</name>
</gene>
<evidence type="ECO:0000256" key="11">
    <source>
        <dbReference type="ARBA" id="ARBA00023180"/>
    </source>
</evidence>
<dbReference type="Gene3D" id="2.60.120.430">
    <property type="entry name" value="Galactose-binding lectin"/>
    <property type="match status" value="2"/>
</dbReference>
<comment type="caution">
    <text evidence="17">The sequence shown here is derived from an EMBL/GenBank/DDBJ whole genome shotgun (WGS) entry which is preliminary data.</text>
</comment>
<keyword evidence="18" id="KW-1185">Reference proteome</keyword>
<evidence type="ECO:0000256" key="12">
    <source>
        <dbReference type="PROSITE-ProRule" id="PRU10141"/>
    </source>
</evidence>
<keyword evidence="5 15" id="KW-0732">Signal</keyword>
<dbReference type="InterPro" id="IPR045272">
    <property type="entry name" value="ANXUR1/2-like"/>
</dbReference>
<dbReference type="InterPro" id="IPR017441">
    <property type="entry name" value="Protein_kinase_ATP_BS"/>
</dbReference>